<dbReference type="Gene3D" id="2.40.160.60">
    <property type="entry name" value="Outer membrane protein transport protein (OMPP1/FadL/TodX)"/>
    <property type="match status" value="1"/>
</dbReference>
<evidence type="ECO:0000256" key="1">
    <source>
        <dbReference type="ARBA" id="ARBA00004571"/>
    </source>
</evidence>
<evidence type="ECO:0000256" key="4">
    <source>
        <dbReference type="ARBA" id="ARBA00022692"/>
    </source>
</evidence>
<dbReference type="Pfam" id="PF03349">
    <property type="entry name" value="Toluene_X"/>
    <property type="match status" value="1"/>
</dbReference>
<keyword evidence="3" id="KW-1134">Transmembrane beta strand</keyword>
<feature type="signal peptide" evidence="8">
    <location>
        <begin position="1"/>
        <end position="22"/>
    </location>
</feature>
<evidence type="ECO:0000256" key="3">
    <source>
        <dbReference type="ARBA" id="ARBA00022452"/>
    </source>
</evidence>
<keyword evidence="10" id="KW-1185">Reference proteome</keyword>
<comment type="subcellular location">
    <subcellularLocation>
        <location evidence="1">Cell outer membrane</location>
        <topology evidence="1">Multi-pass membrane protein</topology>
    </subcellularLocation>
</comment>
<dbReference type="EMBL" id="JAEDAE010000012">
    <property type="protein sequence ID" value="MBH8560258.1"/>
    <property type="molecule type" value="Genomic_DNA"/>
</dbReference>
<proteinExistence type="inferred from homology"/>
<dbReference type="SUPFAM" id="SSF56935">
    <property type="entry name" value="Porins"/>
    <property type="match status" value="1"/>
</dbReference>
<evidence type="ECO:0000313" key="9">
    <source>
        <dbReference type="EMBL" id="MBH8560258.1"/>
    </source>
</evidence>
<dbReference type="PANTHER" id="PTHR35093">
    <property type="entry name" value="OUTER MEMBRANE PROTEIN NMB0088-RELATED"/>
    <property type="match status" value="1"/>
</dbReference>
<keyword evidence="4" id="KW-0812">Transmembrane</keyword>
<dbReference type="PANTHER" id="PTHR35093:SF8">
    <property type="entry name" value="OUTER MEMBRANE PROTEIN NMB0088-RELATED"/>
    <property type="match status" value="1"/>
</dbReference>
<keyword evidence="6" id="KW-0472">Membrane</keyword>
<keyword evidence="7" id="KW-0998">Cell outer membrane</keyword>
<evidence type="ECO:0000256" key="8">
    <source>
        <dbReference type="SAM" id="SignalP"/>
    </source>
</evidence>
<evidence type="ECO:0000256" key="6">
    <source>
        <dbReference type="ARBA" id="ARBA00023136"/>
    </source>
</evidence>
<reference evidence="9 10" key="1">
    <citation type="submission" date="2020-12" db="EMBL/GenBank/DDBJ databases">
        <title>Hymenobacter sp.</title>
        <authorList>
            <person name="Kim M.K."/>
        </authorList>
    </citation>
    <scope>NUCLEOTIDE SEQUENCE [LARGE SCALE GENOMIC DNA]</scope>
    <source>
        <strain evidence="9 10">BT442</strain>
    </source>
</reference>
<keyword evidence="5 8" id="KW-0732">Signal</keyword>
<dbReference type="RefSeq" id="WP_198069623.1">
    <property type="nucleotide sequence ID" value="NZ_JAEDAD010000004.1"/>
</dbReference>
<sequence length="447" mass="47358">MTVKTLLLAGGTLLVSASAASASGFQVNLGGQKNIGMGGVGVALTLDQAAMFYNPGALAMVRENGVQVGFNAAMARSAYRPESGGGQSNLNNKLVTPFNFYAGFGPKEGKWKIGIGAYTPFGSELHYASNWEGRYSLTDINLRSIFAQVTGSYAITPQLSVGAGLVMLAYGDVDLQKDVPLTAQNGAPTPHVTLNGKAKQSFGYNVGVLFKPSDKLSVGASYRSQVDAKIENGDVRLRDVIYSTGAAFTATNFSATLPLPGTASVGMAVMPTEKLTVSLDANLVFWSAYRTLDFTFSGNNGYAKDFAKPGENTDSRLGSTTTNGVTTYNTSSSAKRYYQDALCFRLGAQYKATDALTVRAGGFFDQAAVKDGYVSPETPDADRIGLSAGVSYEFAKRFGVDASFLFEDFLKRSQSQSDLLNNGTTDRVAGTYKTTIAIPGVGLYVKF</sequence>
<feature type="chain" id="PRO_5047092671" evidence="8">
    <location>
        <begin position="23"/>
        <end position="447"/>
    </location>
</feature>
<gene>
    <name evidence="9" type="ORF">I7X13_19515</name>
</gene>
<dbReference type="InterPro" id="IPR005017">
    <property type="entry name" value="OMPP1/FadL/TodX"/>
</dbReference>
<name>A0ABS0QC75_9BACT</name>
<protein>
    <submittedName>
        <fullName evidence="9">Outer membrane protein transport protein</fullName>
    </submittedName>
</protein>
<evidence type="ECO:0000256" key="5">
    <source>
        <dbReference type="ARBA" id="ARBA00022729"/>
    </source>
</evidence>
<evidence type="ECO:0000313" key="10">
    <source>
        <dbReference type="Proteomes" id="UP000625631"/>
    </source>
</evidence>
<evidence type="ECO:0000256" key="7">
    <source>
        <dbReference type="ARBA" id="ARBA00023237"/>
    </source>
</evidence>
<dbReference type="Proteomes" id="UP000625631">
    <property type="component" value="Unassembled WGS sequence"/>
</dbReference>
<accession>A0ABS0QC75</accession>
<comment type="caution">
    <text evidence="9">The sequence shown here is derived from an EMBL/GenBank/DDBJ whole genome shotgun (WGS) entry which is preliminary data.</text>
</comment>
<organism evidence="9 10">
    <name type="scientific">Hymenobacter negativus</name>
    <dbReference type="NCBI Taxonomy" id="2795026"/>
    <lineage>
        <taxon>Bacteria</taxon>
        <taxon>Pseudomonadati</taxon>
        <taxon>Bacteroidota</taxon>
        <taxon>Cytophagia</taxon>
        <taxon>Cytophagales</taxon>
        <taxon>Hymenobacteraceae</taxon>
        <taxon>Hymenobacter</taxon>
    </lineage>
</organism>
<comment type="similarity">
    <text evidence="2">Belongs to the OmpP1/FadL family.</text>
</comment>
<evidence type="ECO:0000256" key="2">
    <source>
        <dbReference type="ARBA" id="ARBA00008163"/>
    </source>
</evidence>